<dbReference type="Proteomes" id="UP000316621">
    <property type="component" value="Chromosome 11"/>
</dbReference>
<evidence type="ECO:0000256" key="2">
    <source>
        <dbReference type="SAM" id="SignalP"/>
    </source>
</evidence>
<organism evidence="3 4">
    <name type="scientific">Papaver somniferum</name>
    <name type="common">Opium poppy</name>
    <dbReference type="NCBI Taxonomy" id="3469"/>
    <lineage>
        <taxon>Eukaryota</taxon>
        <taxon>Viridiplantae</taxon>
        <taxon>Streptophyta</taxon>
        <taxon>Embryophyta</taxon>
        <taxon>Tracheophyta</taxon>
        <taxon>Spermatophyta</taxon>
        <taxon>Magnoliopsida</taxon>
        <taxon>Ranunculales</taxon>
        <taxon>Papaveraceae</taxon>
        <taxon>Papaveroideae</taxon>
        <taxon>Papaver</taxon>
    </lineage>
</organism>
<feature type="chain" id="PRO_5021306597" evidence="2">
    <location>
        <begin position="31"/>
        <end position="106"/>
    </location>
</feature>
<sequence>MKAAANKFKVLITLFAFLLLHLQIRCLVMSFRNNDQSKHIIVPRDRTISQHYYSRKLLVSVATASSKDLNKLINGGVGMNKEPKKAVENSLRRAPPSKANPIQNRK</sequence>
<evidence type="ECO:0000313" key="4">
    <source>
        <dbReference type="Proteomes" id="UP000316621"/>
    </source>
</evidence>
<feature type="region of interest" description="Disordered" evidence="1">
    <location>
        <begin position="75"/>
        <end position="106"/>
    </location>
</feature>
<keyword evidence="2" id="KW-0732">Signal</keyword>
<feature type="compositionally biased region" description="Basic and acidic residues" evidence="1">
    <location>
        <begin position="81"/>
        <end position="91"/>
    </location>
</feature>
<evidence type="ECO:0000256" key="1">
    <source>
        <dbReference type="SAM" id="MobiDB-lite"/>
    </source>
</evidence>
<gene>
    <name evidence="3" type="ORF">C5167_046232</name>
</gene>
<dbReference type="AlphaFoldDB" id="A0A4Y7LH17"/>
<protein>
    <submittedName>
        <fullName evidence="3">Uncharacterized protein</fullName>
    </submittedName>
</protein>
<keyword evidence="4" id="KW-1185">Reference proteome</keyword>
<evidence type="ECO:0000313" key="3">
    <source>
        <dbReference type="EMBL" id="RZC83445.1"/>
    </source>
</evidence>
<feature type="signal peptide" evidence="2">
    <location>
        <begin position="1"/>
        <end position="30"/>
    </location>
</feature>
<dbReference type="Gramene" id="RZC83445">
    <property type="protein sequence ID" value="RZC83445"/>
    <property type="gene ID" value="C5167_046232"/>
</dbReference>
<dbReference type="EMBL" id="CM010725">
    <property type="protein sequence ID" value="RZC83445.1"/>
    <property type="molecule type" value="Genomic_DNA"/>
</dbReference>
<name>A0A4Y7LH17_PAPSO</name>
<proteinExistence type="predicted"/>
<reference evidence="3 4" key="1">
    <citation type="journal article" date="2018" name="Science">
        <title>The opium poppy genome and morphinan production.</title>
        <authorList>
            <person name="Guo L."/>
            <person name="Winzer T."/>
            <person name="Yang X."/>
            <person name="Li Y."/>
            <person name="Ning Z."/>
            <person name="He Z."/>
            <person name="Teodor R."/>
            <person name="Lu Y."/>
            <person name="Bowser T.A."/>
            <person name="Graham I.A."/>
            <person name="Ye K."/>
        </authorList>
    </citation>
    <scope>NUCLEOTIDE SEQUENCE [LARGE SCALE GENOMIC DNA]</scope>
    <source>
        <strain evidence="4">cv. HN1</strain>
        <tissue evidence="3">Leaves</tissue>
    </source>
</reference>
<accession>A0A4Y7LH17</accession>